<feature type="transmembrane region" description="Helical" evidence="1">
    <location>
        <begin position="6"/>
        <end position="28"/>
    </location>
</feature>
<dbReference type="Proteomes" id="UP000606003">
    <property type="component" value="Unassembled WGS sequence"/>
</dbReference>
<feature type="transmembrane region" description="Helical" evidence="1">
    <location>
        <begin position="161"/>
        <end position="191"/>
    </location>
</feature>
<feature type="transmembrane region" description="Helical" evidence="1">
    <location>
        <begin position="332"/>
        <end position="351"/>
    </location>
</feature>
<feature type="transmembrane region" description="Helical" evidence="1">
    <location>
        <begin position="197"/>
        <end position="218"/>
    </location>
</feature>
<gene>
    <name evidence="2" type="ORF">IC234_03165</name>
</gene>
<feature type="transmembrane region" description="Helical" evidence="1">
    <location>
        <begin position="40"/>
        <end position="60"/>
    </location>
</feature>
<evidence type="ECO:0000256" key="1">
    <source>
        <dbReference type="SAM" id="Phobius"/>
    </source>
</evidence>
<evidence type="ECO:0000313" key="2">
    <source>
        <dbReference type="EMBL" id="MBD2721113.1"/>
    </source>
</evidence>
<protein>
    <recommendedName>
        <fullName evidence="4">Glycosyltransferase RgtA/B/C/D-like domain-containing protein</fullName>
    </recommendedName>
</protein>
<keyword evidence="1" id="KW-0812">Transmembrane</keyword>
<accession>A0ABR8JQR7</accession>
<reference evidence="2 3" key="1">
    <citation type="submission" date="2020-09" db="EMBL/GenBank/DDBJ databases">
        <authorList>
            <person name="Kim M.K."/>
        </authorList>
    </citation>
    <scope>NUCLEOTIDE SEQUENCE [LARGE SCALE GENOMIC DNA]</scope>
    <source>
        <strain evidence="2 3">BT189</strain>
    </source>
</reference>
<evidence type="ECO:0000313" key="3">
    <source>
        <dbReference type="Proteomes" id="UP000606003"/>
    </source>
</evidence>
<feature type="transmembrane region" description="Helical" evidence="1">
    <location>
        <begin position="106"/>
        <end position="124"/>
    </location>
</feature>
<feature type="transmembrane region" description="Helical" evidence="1">
    <location>
        <begin position="80"/>
        <end position="99"/>
    </location>
</feature>
<name>A0ABR8JQR7_9BACT</name>
<sequence>MSSSSRIAVLLRVVLLPLGLIGATVAGLGSYFEANDDMALAWLFSGVIAAKPVASVPLYFHGYGHLLAAAYAALPALPWFGLLLGLGLSVATVLVFAVLDHVLRARWRGVAGVGALVLFFGLAWLEHWLWFSYVRVGLLLAGAGVLFAAQRPGRRGTLAVGLAVLLAAWLMRPSLAVMGFGAALPAAWWLAGSWRRAAPVLLGGASILALATAVAAFLQTPEQAHTQARDRYFARILDFDQLQPRPRYTADSLGTSAVSLWLMGDSTLVNEALCQRAYRFDARSFYGREVPAKLRLRAGLLVRDYFPVLLVLAATALAVWRQRKRPVAVDFWLVQAAYVGALVFLAGVLKLPPRLELPLLDFWLLANLVYVLRPAAAGSRGMPGPVAAERTFPLWQLRGAALLACGAVALYGVKTWHRHQVLSAERRRHEAALSVLRHRGAGAVRIVAGPNDFLKSLSPFRAYSVGPGPVLLLSGWPSHDASQARLRRALSGTADQTECLRRLARLPTYSAPPRALWVLTPETARWLARRFRFDGAPMLLYPEGSPLANDTALAARVYHIQPWPEH</sequence>
<feature type="transmembrane region" description="Helical" evidence="1">
    <location>
        <begin position="130"/>
        <end position="149"/>
    </location>
</feature>
<keyword evidence="1" id="KW-1133">Transmembrane helix</keyword>
<keyword evidence="1" id="KW-0472">Membrane</keyword>
<dbReference type="EMBL" id="JACXAC010000001">
    <property type="protein sequence ID" value="MBD2721113.1"/>
    <property type="molecule type" value="Genomic_DNA"/>
</dbReference>
<organism evidence="2 3">
    <name type="scientific">Hymenobacter armeniacus</name>
    <dbReference type="NCBI Taxonomy" id="2771358"/>
    <lineage>
        <taxon>Bacteria</taxon>
        <taxon>Pseudomonadati</taxon>
        <taxon>Bacteroidota</taxon>
        <taxon>Cytophagia</taxon>
        <taxon>Cytophagales</taxon>
        <taxon>Hymenobacteraceae</taxon>
        <taxon>Hymenobacter</taxon>
    </lineage>
</organism>
<comment type="caution">
    <text evidence="2">The sequence shown here is derived from an EMBL/GenBank/DDBJ whole genome shotgun (WGS) entry which is preliminary data.</text>
</comment>
<keyword evidence="3" id="KW-1185">Reference proteome</keyword>
<evidence type="ECO:0008006" key="4">
    <source>
        <dbReference type="Google" id="ProtNLM"/>
    </source>
</evidence>
<proteinExistence type="predicted"/>
<dbReference type="RefSeq" id="WP_190922372.1">
    <property type="nucleotide sequence ID" value="NZ_JACXAC010000001.1"/>
</dbReference>